<evidence type="ECO:0000256" key="1">
    <source>
        <dbReference type="SAM" id="MobiDB-lite"/>
    </source>
</evidence>
<name>A0ABP0VDN3_9BRYO</name>
<evidence type="ECO:0000313" key="2">
    <source>
        <dbReference type="EMBL" id="CAK9252504.1"/>
    </source>
</evidence>
<proteinExistence type="predicted"/>
<evidence type="ECO:0000313" key="3">
    <source>
        <dbReference type="Proteomes" id="UP001497444"/>
    </source>
</evidence>
<keyword evidence="3" id="KW-1185">Reference proteome</keyword>
<dbReference type="EMBL" id="CAXAQS010000641">
    <property type="protein sequence ID" value="CAK9252504.1"/>
    <property type="molecule type" value="Genomic_DNA"/>
</dbReference>
<feature type="region of interest" description="Disordered" evidence="1">
    <location>
        <begin position="1"/>
        <end position="44"/>
    </location>
</feature>
<comment type="caution">
    <text evidence="2">The sequence shown here is derived from an EMBL/GenBank/DDBJ whole genome shotgun (WGS) entry which is preliminary data.</text>
</comment>
<dbReference type="Proteomes" id="UP001497444">
    <property type="component" value="Unassembled WGS sequence"/>
</dbReference>
<sequence length="157" mass="17403">MGCAGSKPEPKKTQSKSKQPVPSLSLPKRVAEGQPAAAANPLEDMLKDYDKRKSIIKLETHDSAEHLADGIHACDTEAALIQKQTRRRAAKLKAEAEQRWLLFSNLDTVAEADMLHVAHFMQTACANVPQLAQLMTREQSYMELNKIQKVIDLLLTG</sequence>
<gene>
    <name evidence="2" type="ORF">CSSPJE1EN1_LOCUS27882</name>
</gene>
<organism evidence="2 3">
    <name type="scientific">Sphagnum jensenii</name>
    <dbReference type="NCBI Taxonomy" id="128206"/>
    <lineage>
        <taxon>Eukaryota</taxon>
        <taxon>Viridiplantae</taxon>
        <taxon>Streptophyta</taxon>
        <taxon>Embryophyta</taxon>
        <taxon>Bryophyta</taxon>
        <taxon>Sphagnophytina</taxon>
        <taxon>Sphagnopsida</taxon>
        <taxon>Sphagnales</taxon>
        <taxon>Sphagnaceae</taxon>
        <taxon>Sphagnum</taxon>
    </lineage>
</organism>
<protein>
    <submittedName>
        <fullName evidence="2">Uncharacterized protein</fullName>
    </submittedName>
</protein>
<accession>A0ABP0VDN3</accession>
<reference evidence="2" key="1">
    <citation type="submission" date="2024-02" db="EMBL/GenBank/DDBJ databases">
        <authorList>
            <consortium name="ELIXIR-Norway"/>
            <consortium name="Elixir Norway"/>
        </authorList>
    </citation>
    <scope>NUCLEOTIDE SEQUENCE</scope>
</reference>